<feature type="region of interest" description="Disordered" evidence="1">
    <location>
        <begin position="76"/>
        <end position="96"/>
    </location>
</feature>
<feature type="non-terminal residue" evidence="2">
    <location>
        <position position="96"/>
    </location>
</feature>
<evidence type="ECO:0000256" key="1">
    <source>
        <dbReference type="SAM" id="MobiDB-lite"/>
    </source>
</evidence>
<feature type="compositionally biased region" description="Polar residues" evidence="1">
    <location>
        <begin position="26"/>
        <end position="36"/>
    </location>
</feature>
<evidence type="ECO:0000313" key="3">
    <source>
        <dbReference type="Proteomes" id="UP000789706"/>
    </source>
</evidence>
<organism evidence="2 3">
    <name type="scientific">Diversispora eburnea</name>
    <dbReference type="NCBI Taxonomy" id="1213867"/>
    <lineage>
        <taxon>Eukaryota</taxon>
        <taxon>Fungi</taxon>
        <taxon>Fungi incertae sedis</taxon>
        <taxon>Mucoromycota</taxon>
        <taxon>Glomeromycotina</taxon>
        <taxon>Glomeromycetes</taxon>
        <taxon>Diversisporales</taxon>
        <taxon>Diversisporaceae</taxon>
        <taxon>Diversispora</taxon>
    </lineage>
</organism>
<dbReference type="OrthoDB" id="2441131at2759"/>
<evidence type="ECO:0000313" key="2">
    <source>
        <dbReference type="EMBL" id="CAG8629530.1"/>
    </source>
</evidence>
<sequence length="96" mass="11323">MIDEVLTKQKSNYDAEIEKLRKEVQSSKAQKTQAPVPQTIEPVRQPRSPPSNLKMEEDYKNYYVAKYFNDLKIYSKNDLDSNYPEKPFQRSRTPAH</sequence>
<dbReference type="Proteomes" id="UP000789706">
    <property type="component" value="Unassembled WGS sequence"/>
</dbReference>
<accession>A0A9N9D7Q7</accession>
<dbReference type="EMBL" id="CAJVPK010003648">
    <property type="protein sequence ID" value="CAG8629530.1"/>
    <property type="molecule type" value="Genomic_DNA"/>
</dbReference>
<comment type="caution">
    <text evidence="2">The sequence shown here is derived from an EMBL/GenBank/DDBJ whole genome shotgun (WGS) entry which is preliminary data.</text>
</comment>
<reference evidence="2" key="1">
    <citation type="submission" date="2021-06" db="EMBL/GenBank/DDBJ databases">
        <authorList>
            <person name="Kallberg Y."/>
            <person name="Tangrot J."/>
            <person name="Rosling A."/>
        </authorList>
    </citation>
    <scope>NUCLEOTIDE SEQUENCE</scope>
    <source>
        <strain evidence="2">AZ414A</strain>
    </source>
</reference>
<proteinExistence type="predicted"/>
<name>A0A9N9D7Q7_9GLOM</name>
<protein>
    <submittedName>
        <fullName evidence="2">48_t:CDS:1</fullName>
    </submittedName>
</protein>
<keyword evidence="3" id="KW-1185">Reference proteome</keyword>
<feature type="region of interest" description="Disordered" evidence="1">
    <location>
        <begin position="23"/>
        <end position="54"/>
    </location>
</feature>
<dbReference type="AlphaFoldDB" id="A0A9N9D7Q7"/>
<gene>
    <name evidence="2" type="ORF">DEBURN_LOCUS10711</name>
</gene>